<accession>A0A286EF55</accession>
<gene>
    <name evidence="2" type="ORF">SAMN02746062_01733</name>
</gene>
<evidence type="ECO:0008006" key="4">
    <source>
        <dbReference type="Google" id="ProtNLM"/>
    </source>
</evidence>
<keyword evidence="3" id="KW-1185">Reference proteome</keyword>
<name>A0A286EF55_9NEIS</name>
<dbReference type="AlphaFoldDB" id="A0A286EF55"/>
<evidence type="ECO:0000313" key="3">
    <source>
        <dbReference type="Proteomes" id="UP000219669"/>
    </source>
</evidence>
<dbReference type="InterPro" id="IPR009706">
    <property type="entry name" value="DUF1287"/>
</dbReference>
<proteinExistence type="predicted"/>
<evidence type="ECO:0000313" key="2">
    <source>
        <dbReference type="EMBL" id="SOD69552.1"/>
    </source>
</evidence>
<reference evidence="2 3" key="1">
    <citation type="submission" date="2017-09" db="EMBL/GenBank/DDBJ databases">
        <authorList>
            <person name="Ehlers B."/>
            <person name="Leendertz F.H."/>
        </authorList>
    </citation>
    <scope>NUCLEOTIDE SEQUENCE [LARGE SCALE GENOMIC DNA]</scope>
    <source>
        <strain evidence="2 3">DSM 16848</strain>
    </source>
</reference>
<dbReference type="Pfam" id="PF06940">
    <property type="entry name" value="DUF1287"/>
    <property type="match status" value="1"/>
</dbReference>
<feature type="region of interest" description="Disordered" evidence="1">
    <location>
        <begin position="46"/>
        <end position="87"/>
    </location>
</feature>
<feature type="compositionally biased region" description="Polar residues" evidence="1">
    <location>
        <begin position="59"/>
        <end position="72"/>
    </location>
</feature>
<evidence type="ECO:0000256" key="1">
    <source>
        <dbReference type="SAM" id="MobiDB-lite"/>
    </source>
</evidence>
<organism evidence="2 3">
    <name type="scientific">Alysiella filiformis DSM 16848</name>
    <dbReference type="NCBI Taxonomy" id="1120981"/>
    <lineage>
        <taxon>Bacteria</taxon>
        <taxon>Pseudomonadati</taxon>
        <taxon>Pseudomonadota</taxon>
        <taxon>Betaproteobacteria</taxon>
        <taxon>Neisseriales</taxon>
        <taxon>Neisseriaceae</taxon>
        <taxon>Alysiella</taxon>
    </lineage>
</organism>
<protein>
    <recommendedName>
        <fullName evidence="4">DUF1287 domain-containing protein</fullName>
    </recommendedName>
</protein>
<dbReference type="Proteomes" id="UP000219669">
    <property type="component" value="Unassembled WGS sequence"/>
</dbReference>
<sequence length="244" mass="27571">MLRFALFFHANKQGNCLMLSIFMKNPFRLPETILLMILLAACGEQQTTPTPPQPHVSHETSSAVSPPISSNKQPEKSSPPLVQSARNQIGKTVRYDPAYSTLKYPMGDVPLEKGVCTDVVIRALREQNMDLQQLVHQDMKKNFSVYPKRWGLKRPDPNIDHRRVPNLITFFTRQGWAVPQKGDFQAGDIVTWELNGNRLPHIGIVSDRTNGDTPLIIHNIGAGTQEEDILHQHTITGHFRLPEK</sequence>
<dbReference type="EMBL" id="OCNF01000016">
    <property type="protein sequence ID" value="SOD69552.1"/>
    <property type="molecule type" value="Genomic_DNA"/>
</dbReference>